<name>A0A521E5V0_9FLAO</name>
<proteinExistence type="predicted"/>
<evidence type="ECO:0000313" key="2">
    <source>
        <dbReference type="EMBL" id="MRX69171.1"/>
    </source>
</evidence>
<sequence>MKTQSTSKKERTSNFAFIFCTSLGLGYTLVNHFILDKPRTETLIVMICLFVISIASWQRKKNMK</sequence>
<feature type="transmembrane region" description="Helical" evidence="1">
    <location>
        <begin position="12"/>
        <end position="30"/>
    </location>
</feature>
<dbReference type="Proteomes" id="UP000468990">
    <property type="component" value="Unassembled WGS sequence"/>
</dbReference>
<feature type="transmembrane region" description="Helical" evidence="1">
    <location>
        <begin position="42"/>
        <end position="58"/>
    </location>
</feature>
<evidence type="ECO:0000313" key="4">
    <source>
        <dbReference type="Proteomes" id="UP000317289"/>
    </source>
</evidence>
<evidence type="ECO:0000313" key="3">
    <source>
        <dbReference type="EMBL" id="SMO79318.1"/>
    </source>
</evidence>
<dbReference type="Proteomes" id="UP000317289">
    <property type="component" value="Unassembled WGS sequence"/>
</dbReference>
<dbReference type="AlphaFoldDB" id="A0A521E5V0"/>
<evidence type="ECO:0000313" key="5">
    <source>
        <dbReference type="Proteomes" id="UP000468990"/>
    </source>
</evidence>
<keyword evidence="1" id="KW-0812">Transmembrane</keyword>
<dbReference type="EMBL" id="FXTA01000004">
    <property type="protein sequence ID" value="SMO79318.1"/>
    <property type="molecule type" value="Genomic_DNA"/>
</dbReference>
<dbReference type="EMBL" id="WKKG01000007">
    <property type="protein sequence ID" value="MRX69171.1"/>
    <property type="molecule type" value="Genomic_DNA"/>
</dbReference>
<reference evidence="3 4" key="1">
    <citation type="submission" date="2017-05" db="EMBL/GenBank/DDBJ databases">
        <authorList>
            <person name="Varghese N."/>
            <person name="Submissions S."/>
        </authorList>
    </citation>
    <scope>NUCLEOTIDE SEQUENCE [LARGE SCALE GENOMIC DNA]</scope>
    <source>
        <strain evidence="3 4">DSM 19382</strain>
    </source>
</reference>
<keyword evidence="1" id="KW-0472">Membrane</keyword>
<gene>
    <name evidence="2" type="ORF">GJU42_14465</name>
    <name evidence="3" type="ORF">SAMN06265349_104143</name>
</gene>
<dbReference type="OrthoDB" id="1370159at2"/>
<keyword evidence="1" id="KW-1133">Transmembrane helix</keyword>
<protein>
    <submittedName>
        <fullName evidence="3">Uncharacterized protein</fullName>
    </submittedName>
</protein>
<accession>A0A521E5V0</accession>
<reference evidence="2 5" key="2">
    <citation type="submission" date="2019-11" db="EMBL/GenBank/DDBJ databases">
        <title>Flavobacterium resistens genome.</title>
        <authorList>
            <person name="Wilson V.M."/>
            <person name="Newman J.D."/>
        </authorList>
    </citation>
    <scope>NUCLEOTIDE SEQUENCE [LARGE SCALE GENOMIC DNA]</scope>
    <source>
        <strain evidence="2 5">DSM 19382</strain>
    </source>
</reference>
<keyword evidence="5" id="KW-1185">Reference proteome</keyword>
<organism evidence="3 4">
    <name type="scientific">Flavobacterium resistens</name>
    <dbReference type="NCBI Taxonomy" id="443612"/>
    <lineage>
        <taxon>Bacteria</taxon>
        <taxon>Pseudomonadati</taxon>
        <taxon>Bacteroidota</taxon>
        <taxon>Flavobacteriia</taxon>
        <taxon>Flavobacteriales</taxon>
        <taxon>Flavobacteriaceae</taxon>
        <taxon>Flavobacterium</taxon>
    </lineage>
</organism>
<evidence type="ECO:0000256" key="1">
    <source>
        <dbReference type="SAM" id="Phobius"/>
    </source>
</evidence>
<dbReference type="RefSeq" id="WP_142451429.1">
    <property type="nucleotide sequence ID" value="NZ_FXTA01000004.1"/>
</dbReference>